<reference evidence="2" key="1">
    <citation type="submission" date="2022-04" db="EMBL/GenBank/DDBJ databases">
        <title>Tomato heritable bacteria conferring resistance against bacterial wilt.</title>
        <authorList>
            <person name="Yin J."/>
        </authorList>
    </citation>
    <scope>NUCLEOTIDE SEQUENCE</scope>
    <source>
        <strain evidence="2">Cra20</strain>
    </source>
</reference>
<evidence type="ECO:0000259" key="1">
    <source>
        <dbReference type="Pfam" id="PF21834"/>
    </source>
</evidence>
<evidence type="ECO:0000313" key="2">
    <source>
        <dbReference type="EMBL" id="MDT8759385.1"/>
    </source>
</evidence>
<sequence>MPRYYLNLFNDVDTTDEEGCDYADLAEARNGAIEAARALIAEHVTKAQPIDLGDRIEVTDGQGVVLATIRFREVVTITDRDAAD</sequence>
<dbReference type="Pfam" id="PF21834">
    <property type="entry name" value="DUF6894"/>
    <property type="match status" value="1"/>
</dbReference>
<dbReference type="InterPro" id="IPR054189">
    <property type="entry name" value="DUF6894"/>
</dbReference>
<name>A0ABU3N4C1_9SPHN</name>
<feature type="domain" description="DUF6894" evidence="1">
    <location>
        <begin position="3"/>
        <end position="71"/>
    </location>
</feature>
<gene>
    <name evidence="2" type="ORF">MZO42_11815</name>
</gene>
<proteinExistence type="predicted"/>
<dbReference type="EMBL" id="JALMLT010000003">
    <property type="protein sequence ID" value="MDT8759385.1"/>
    <property type="molecule type" value="Genomic_DNA"/>
</dbReference>
<protein>
    <recommendedName>
        <fullName evidence="1">DUF6894 domain-containing protein</fullName>
    </recommendedName>
</protein>
<comment type="caution">
    <text evidence="2">The sequence shown here is derived from an EMBL/GenBank/DDBJ whole genome shotgun (WGS) entry which is preliminary data.</text>
</comment>
<organism evidence="2">
    <name type="scientific">Sphingomonas psychrotolerans</name>
    <dbReference type="NCBI Taxonomy" id="1327635"/>
    <lineage>
        <taxon>Bacteria</taxon>
        <taxon>Pseudomonadati</taxon>
        <taxon>Pseudomonadota</taxon>
        <taxon>Alphaproteobacteria</taxon>
        <taxon>Sphingomonadales</taxon>
        <taxon>Sphingomonadaceae</taxon>
        <taxon>Sphingomonas</taxon>
    </lineage>
</organism>
<accession>A0ABU3N4C1</accession>